<proteinExistence type="predicted"/>
<evidence type="ECO:0000313" key="2">
    <source>
        <dbReference type="Proteomes" id="UP000001826"/>
    </source>
</evidence>
<gene>
    <name evidence="1" type="ordered locus">MK1338</name>
</gene>
<keyword evidence="2" id="KW-1185">Reference proteome</keyword>
<reference evidence="1 2" key="1">
    <citation type="journal article" date="2002" name="Proc. Natl. Acad. Sci. U.S.A.">
        <title>The complete genome of hyperthermophile Methanopyrus kandleri AV19 and monophyly of archaeal methanogens.</title>
        <authorList>
            <person name="Slesarev A.I."/>
            <person name="Mezhevaya K.V."/>
            <person name="Makarova K.S."/>
            <person name="Polushin N.N."/>
            <person name="Shcherbinina O.V."/>
            <person name="Shakhova V.V."/>
            <person name="Belova G.I."/>
            <person name="Aravind L."/>
            <person name="Natale D.A."/>
            <person name="Rogozin I.B."/>
            <person name="Tatusov R.L."/>
            <person name="Wolf Y.I."/>
            <person name="Stetter K.O."/>
            <person name="Malykh A.G."/>
            <person name="Koonin E.V."/>
            <person name="Kozyavkin S.A."/>
        </authorList>
    </citation>
    <scope>NUCLEOTIDE SEQUENCE [LARGE SCALE GENOMIC DNA]</scope>
    <source>
        <strain evidence="2">AV19 / DSM 6324 / JCM 9639 / NBRC 100938</strain>
    </source>
</reference>
<evidence type="ECO:0000313" key="1">
    <source>
        <dbReference type="EMBL" id="AAM02551.1"/>
    </source>
</evidence>
<accession>Q8TVQ0</accession>
<dbReference type="GeneID" id="1477933"/>
<dbReference type="AlphaFoldDB" id="Q8TVQ0"/>
<dbReference type="InParanoid" id="Q8TVQ0"/>
<dbReference type="EnsemblBacteria" id="AAM02551">
    <property type="protein sequence ID" value="AAM02551"/>
    <property type="gene ID" value="MK1338"/>
</dbReference>
<dbReference type="RefSeq" id="WP_011019706.1">
    <property type="nucleotide sequence ID" value="NC_003551.1"/>
</dbReference>
<dbReference type="EMBL" id="AE009439">
    <property type="protein sequence ID" value="AAM02551.1"/>
    <property type="molecule type" value="Genomic_DNA"/>
</dbReference>
<protein>
    <submittedName>
        <fullName evidence="1">Uncharacterized protein</fullName>
    </submittedName>
</protein>
<dbReference type="PaxDb" id="190192-MK1338"/>
<organism evidence="1 2">
    <name type="scientific">Methanopyrus kandleri (strain AV19 / DSM 6324 / JCM 9639 / NBRC 100938)</name>
    <dbReference type="NCBI Taxonomy" id="190192"/>
    <lineage>
        <taxon>Archaea</taxon>
        <taxon>Methanobacteriati</taxon>
        <taxon>Methanobacteriota</taxon>
        <taxon>Methanomada group</taxon>
        <taxon>Methanopyri</taxon>
        <taxon>Methanopyrales</taxon>
        <taxon>Methanopyraceae</taxon>
        <taxon>Methanopyrus</taxon>
    </lineage>
</organism>
<dbReference type="OrthoDB" id="381216at2157"/>
<sequence>MFLVRVLLTDPVGPHLEAYGTVPPEAWSLLEVVLQSLEGRIDRLLGLELTPASVALESIAGDVGVVLLTSTDPEPVVRSVRRVFGSCDVEGVYREDVGEAREELEDMVPEDTIVSRELDVLGRDWCVLGAGTALLSGGKVPALEEIRPGEIRAWNSFSREWFRA</sequence>
<dbReference type="HOGENOM" id="CLU_1615318_0_0_2"/>
<name>Q8TVQ0_METKA</name>
<dbReference type="Proteomes" id="UP000001826">
    <property type="component" value="Chromosome"/>
</dbReference>
<dbReference type="KEGG" id="mka:MK1338"/>